<comment type="function">
    <text evidence="11">Catalyzes the specific phosphorylation of the 3-hydroxyl group of shikimic acid using ATP as a cosubstrate.</text>
</comment>
<keyword evidence="13" id="KW-1185">Reference proteome</keyword>
<evidence type="ECO:0000256" key="4">
    <source>
        <dbReference type="ARBA" id="ARBA00022605"/>
    </source>
</evidence>
<evidence type="ECO:0000256" key="6">
    <source>
        <dbReference type="ARBA" id="ARBA00022741"/>
    </source>
</evidence>
<dbReference type="EMBL" id="JARMAB010000030">
    <property type="protein sequence ID" value="MED1205148.1"/>
    <property type="molecule type" value="Genomic_DNA"/>
</dbReference>
<dbReference type="InterPro" id="IPR000623">
    <property type="entry name" value="Shikimate_kinase/TSH1"/>
</dbReference>
<comment type="subunit">
    <text evidence="11">Monomer.</text>
</comment>
<dbReference type="PROSITE" id="PS01128">
    <property type="entry name" value="SHIKIMATE_KINASE"/>
    <property type="match status" value="1"/>
</dbReference>
<evidence type="ECO:0000256" key="9">
    <source>
        <dbReference type="ARBA" id="ARBA00023141"/>
    </source>
</evidence>
<dbReference type="EC" id="2.7.1.71" evidence="3 11"/>
<dbReference type="GO" id="GO:0016301">
    <property type="term" value="F:kinase activity"/>
    <property type="evidence" value="ECO:0007669"/>
    <property type="project" value="UniProtKB-KW"/>
</dbReference>
<dbReference type="SUPFAM" id="SSF52540">
    <property type="entry name" value="P-loop containing nucleoside triphosphate hydrolases"/>
    <property type="match status" value="1"/>
</dbReference>
<keyword evidence="9 11" id="KW-0057">Aromatic amino acid biosynthesis</keyword>
<reference evidence="12 13" key="1">
    <citation type="submission" date="2023-03" db="EMBL/GenBank/DDBJ databases">
        <title>Bacillus Genome Sequencing.</title>
        <authorList>
            <person name="Dunlap C."/>
        </authorList>
    </citation>
    <scope>NUCLEOTIDE SEQUENCE [LARGE SCALE GENOMIC DNA]</scope>
    <source>
        <strain evidence="12 13">B-23453</strain>
    </source>
</reference>
<accession>A0ABU6MKD5</accession>
<feature type="binding site" evidence="11">
    <location>
        <position position="57"/>
    </location>
    <ligand>
        <name>substrate</name>
    </ligand>
</feature>
<gene>
    <name evidence="11" type="primary">aroK</name>
    <name evidence="12" type="ORF">P4T90_19045</name>
</gene>
<sequence length="166" mass="18696">MAPIYLIGFMGAGKTTVGKALSQSLGYPAADLDELIEKDENQKISAMFSLFGEEYFRNKETEKLIETREFNGILATGGGIILKEENRKWLKENGLTVFLKCPPEVAIDRIMGDPDRPNAVNRSFTELKELYLAREPFYENCAHIIIDTSLDSVEDTVGKIMDRLNK</sequence>
<organism evidence="12 13">
    <name type="scientific">Heyndrickxia acidicola</name>
    <dbReference type="NCBI Taxonomy" id="209389"/>
    <lineage>
        <taxon>Bacteria</taxon>
        <taxon>Bacillati</taxon>
        <taxon>Bacillota</taxon>
        <taxon>Bacilli</taxon>
        <taxon>Bacillales</taxon>
        <taxon>Bacillaceae</taxon>
        <taxon>Heyndrickxia</taxon>
    </lineage>
</organism>
<feature type="binding site" evidence="11">
    <location>
        <position position="78"/>
    </location>
    <ligand>
        <name>substrate</name>
    </ligand>
</feature>
<comment type="similarity">
    <text evidence="2 11">Belongs to the shikimate kinase family.</text>
</comment>
<keyword evidence="4 11" id="KW-0028">Amino-acid biosynthesis</keyword>
<keyword evidence="11" id="KW-0963">Cytoplasm</keyword>
<proteinExistence type="inferred from homology"/>
<evidence type="ECO:0000313" key="13">
    <source>
        <dbReference type="Proteomes" id="UP001341444"/>
    </source>
</evidence>
<dbReference type="Proteomes" id="UP001341444">
    <property type="component" value="Unassembled WGS sequence"/>
</dbReference>
<keyword evidence="11" id="KW-0460">Magnesium</keyword>
<evidence type="ECO:0000256" key="11">
    <source>
        <dbReference type="HAMAP-Rule" id="MF_00109"/>
    </source>
</evidence>
<dbReference type="InterPro" id="IPR023000">
    <property type="entry name" value="Shikimate_kinase_CS"/>
</dbReference>
<evidence type="ECO:0000256" key="5">
    <source>
        <dbReference type="ARBA" id="ARBA00022679"/>
    </source>
</evidence>
<protein>
    <recommendedName>
        <fullName evidence="3 11">Shikimate kinase</fullName>
        <shortName evidence="11">SK</shortName>
        <ecNumber evidence="3 11">2.7.1.71</ecNumber>
    </recommendedName>
</protein>
<dbReference type="RefSeq" id="WP_066270132.1">
    <property type="nucleotide sequence ID" value="NZ_JARMAB010000030.1"/>
</dbReference>
<comment type="caution">
    <text evidence="11">Lacks conserved residue(s) required for the propagation of feature annotation.</text>
</comment>
<feature type="binding site" evidence="11">
    <location>
        <position position="15"/>
    </location>
    <ligand>
        <name>Mg(2+)</name>
        <dbReference type="ChEBI" id="CHEBI:18420"/>
    </ligand>
</feature>
<keyword evidence="11" id="KW-0479">Metal-binding</keyword>
<evidence type="ECO:0000256" key="10">
    <source>
        <dbReference type="ARBA" id="ARBA00048567"/>
    </source>
</evidence>
<dbReference type="Gene3D" id="3.40.50.300">
    <property type="entry name" value="P-loop containing nucleotide triphosphate hydrolases"/>
    <property type="match status" value="1"/>
</dbReference>
<keyword evidence="8 11" id="KW-0067">ATP-binding</keyword>
<keyword evidence="5 11" id="KW-0808">Transferase</keyword>
<comment type="pathway">
    <text evidence="1 11">Metabolic intermediate biosynthesis; chorismate biosynthesis; chorismate from D-erythrose 4-phosphate and phosphoenolpyruvate: step 5/7.</text>
</comment>
<evidence type="ECO:0000256" key="8">
    <source>
        <dbReference type="ARBA" id="ARBA00022840"/>
    </source>
</evidence>
<dbReference type="Pfam" id="PF01202">
    <property type="entry name" value="SKI"/>
    <property type="match status" value="1"/>
</dbReference>
<dbReference type="InterPro" id="IPR027417">
    <property type="entry name" value="P-loop_NTPase"/>
</dbReference>
<feature type="binding site" evidence="11">
    <location>
        <position position="134"/>
    </location>
    <ligand>
        <name>substrate</name>
    </ligand>
</feature>
<evidence type="ECO:0000256" key="2">
    <source>
        <dbReference type="ARBA" id="ARBA00006997"/>
    </source>
</evidence>
<dbReference type="CDD" id="cd00464">
    <property type="entry name" value="SK"/>
    <property type="match status" value="1"/>
</dbReference>
<comment type="subcellular location">
    <subcellularLocation>
        <location evidence="11">Cytoplasm</location>
    </subcellularLocation>
</comment>
<keyword evidence="6 11" id="KW-0547">Nucleotide-binding</keyword>
<dbReference type="HAMAP" id="MF_00109">
    <property type="entry name" value="Shikimate_kinase"/>
    <property type="match status" value="1"/>
</dbReference>
<comment type="cofactor">
    <cofactor evidence="11">
        <name>Mg(2+)</name>
        <dbReference type="ChEBI" id="CHEBI:18420"/>
    </cofactor>
    <text evidence="11">Binds 1 Mg(2+) ion per subunit.</text>
</comment>
<dbReference type="PANTHER" id="PTHR21087:SF16">
    <property type="entry name" value="SHIKIMATE KINASE 1, CHLOROPLASTIC"/>
    <property type="match status" value="1"/>
</dbReference>
<evidence type="ECO:0000256" key="1">
    <source>
        <dbReference type="ARBA" id="ARBA00004842"/>
    </source>
</evidence>
<dbReference type="PRINTS" id="PR01100">
    <property type="entry name" value="SHIKIMTKNASE"/>
</dbReference>
<comment type="caution">
    <text evidence="12">The sequence shown here is derived from an EMBL/GenBank/DDBJ whole genome shotgun (WGS) entry which is preliminary data.</text>
</comment>
<keyword evidence="7 11" id="KW-0418">Kinase</keyword>
<evidence type="ECO:0000313" key="12">
    <source>
        <dbReference type="EMBL" id="MED1205148.1"/>
    </source>
</evidence>
<comment type="catalytic activity">
    <reaction evidence="10 11">
        <text>shikimate + ATP = 3-phosphoshikimate + ADP + H(+)</text>
        <dbReference type="Rhea" id="RHEA:13121"/>
        <dbReference type="ChEBI" id="CHEBI:15378"/>
        <dbReference type="ChEBI" id="CHEBI:30616"/>
        <dbReference type="ChEBI" id="CHEBI:36208"/>
        <dbReference type="ChEBI" id="CHEBI:145989"/>
        <dbReference type="ChEBI" id="CHEBI:456216"/>
        <dbReference type="EC" id="2.7.1.71"/>
    </reaction>
</comment>
<feature type="binding site" evidence="11">
    <location>
        <position position="116"/>
    </location>
    <ligand>
        <name>ATP</name>
        <dbReference type="ChEBI" id="CHEBI:30616"/>
    </ligand>
</feature>
<dbReference type="PANTHER" id="PTHR21087">
    <property type="entry name" value="SHIKIMATE KINASE"/>
    <property type="match status" value="1"/>
</dbReference>
<evidence type="ECO:0000256" key="7">
    <source>
        <dbReference type="ARBA" id="ARBA00022777"/>
    </source>
</evidence>
<feature type="binding site" evidence="11">
    <location>
        <position position="33"/>
    </location>
    <ligand>
        <name>substrate</name>
    </ligand>
</feature>
<name>A0ABU6MKD5_9BACI</name>
<feature type="binding site" evidence="11">
    <location>
        <begin position="11"/>
        <end position="16"/>
    </location>
    <ligand>
        <name>ATP</name>
        <dbReference type="ChEBI" id="CHEBI:30616"/>
    </ligand>
</feature>
<dbReference type="InterPro" id="IPR031322">
    <property type="entry name" value="Shikimate/glucono_kinase"/>
</dbReference>
<evidence type="ECO:0000256" key="3">
    <source>
        <dbReference type="ARBA" id="ARBA00012154"/>
    </source>
</evidence>